<dbReference type="EMBL" id="CP017704">
    <property type="protein sequence ID" value="ASS93809.1"/>
    <property type="molecule type" value="Genomic_DNA"/>
</dbReference>
<dbReference type="OrthoDB" id="2925451at2"/>
<evidence type="ECO:0000313" key="1">
    <source>
        <dbReference type="EMBL" id="ASS93809.1"/>
    </source>
</evidence>
<dbReference type="AlphaFoldDB" id="A0A223EEY0"/>
<organism evidence="1 2">
    <name type="scientific">Peribacillus simplex NBRC 15720 = DSM 1321</name>
    <dbReference type="NCBI Taxonomy" id="1349754"/>
    <lineage>
        <taxon>Bacteria</taxon>
        <taxon>Bacillati</taxon>
        <taxon>Bacillota</taxon>
        <taxon>Bacilli</taxon>
        <taxon>Bacillales</taxon>
        <taxon>Bacillaceae</taxon>
        <taxon>Peribacillus</taxon>
    </lineage>
</organism>
<accession>A0A223EEY0</accession>
<sequence>MNYYFPYRQDWSSVLEYLNYSLNGEQMVCSMTTQLFHIPVTKNLKGHAEMHNHLIPASYHRVTALGCAKRLQSGEYHESIIKALVACVNNGLKQDKEVTIWLRVMRENAPSEYKEFMDSVISWQQKTEQSLAYTQQLLRGMGFDTETETGEPAY</sequence>
<evidence type="ECO:0000313" key="2">
    <source>
        <dbReference type="Proteomes" id="UP000214618"/>
    </source>
</evidence>
<gene>
    <name evidence="1" type="ORF">BS1321_07385</name>
</gene>
<reference evidence="1 2" key="1">
    <citation type="submission" date="2016-10" db="EMBL/GenBank/DDBJ databases">
        <title>The whole genome sequencing and assembly of Bacillus simplex DSM 1321 strain.</title>
        <authorList>
            <person name="Park M.-K."/>
            <person name="Lee Y.-J."/>
            <person name="Yi H."/>
            <person name="Bahn Y.-S."/>
            <person name="Kim J.F."/>
            <person name="Lee D.-W."/>
        </authorList>
    </citation>
    <scope>NUCLEOTIDE SEQUENCE [LARGE SCALE GENOMIC DNA]</scope>
    <source>
        <strain evidence="1 2">DSM 1321</strain>
    </source>
</reference>
<dbReference type="GeneID" id="56472552"/>
<dbReference type="Proteomes" id="UP000214618">
    <property type="component" value="Chromosome"/>
</dbReference>
<name>A0A223EEY0_9BACI</name>
<protein>
    <submittedName>
        <fullName evidence="1">Uncharacterized protein</fullName>
    </submittedName>
</protein>
<dbReference type="RefSeq" id="WP_063236440.1">
    <property type="nucleotide sequence ID" value="NZ_BCVO01000053.1"/>
</dbReference>
<proteinExistence type="predicted"/>